<evidence type="ECO:0000259" key="5">
    <source>
        <dbReference type="PROSITE" id="PS50994"/>
    </source>
</evidence>
<dbReference type="GO" id="GO:0015074">
    <property type="term" value="P:DNA integration"/>
    <property type="evidence" value="ECO:0007669"/>
    <property type="project" value="InterPro"/>
</dbReference>
<evidence type="ECO:0000256" key="2">
    <source>
        <dbReference type="ARBA" id="ARBA00022884"/>
    </source>
</evidence>
<dbReference type="SUPFAM" id="SSF53098">
    <property type="entry name" value="Ribonuclease H-like"/>
    <property type="match status" value="1"/>
</dbReference>
<dbReference type="EMBL" id="JANIEX010000008">
    <property type="protein sequence ID" value="KAJ3576605.1"/>
    <property type="molecule type" value="Genomic_DNA"/>
</dbReference>
<protein>
    <submittedName>
        <fullName evidence="6">Uncharacterized protein</fullName>
    </submittedName>
</protein>
<dbReference type="InterPro" id="IPR036397">
    <property type="entry name" value="RNaseH_sf"/>
</dbReference>
<dbReference type="SUPFAM" id="SSF54160">
    <property type="entry name" value="Chromo domain-like"/>
    <property type="match status" value="1"/>
</dbReference>
<dbReference type="GO" id="GO:0003723">
    <property type="term" value="F:RNA binding"/>
    <property type="evidence" value="ECO:0007669"/>
    <property type="project" value="UniProtKB-KW"/>
</dbReference>
<dbReference type="PROSITE" id="PS50013">
    <property type="entry name" value="CHROMO_2"/>
    <property type="match status" value="1"/>
</dbReference>
<evidence type="ECO:0000256" key="3">
    <source>
        <dbReference type="ARBA" id="ARBA00023242"/>
    </source>
</evidence>
<dbReference type="InterPro" id="IPR001584">
    <property type="entry name" value="Integrase_cat-core"/>
</dbReference>
<evidence type="ECO:0000259" key="4">
    <source>
        <dbReference type="PROSITE" id="PS50013"/>
    </source>
</evidence>
<comment type="caution">
    <text evidence="6">The sequence shown here is derived from an EMBL/GenBank/DDBJ whole genome shotgun (WGS) entry which is preliminary data.</text>
</comment>
<dbReference type="Proteomes" id="UP001213000">
    <property type="component" value="Unassembled WGS sequence"/>
</dbReference>
<dbReference type="InterPro" id="IPR017984">
    <property type="entry name" value="Chromo_dom_subgr"/>
</dbReference>
<proteinExistence type="predicted"/>
<gene>
    <name evidence="6" type="ORF">NP233_g306</name>
</gene>
<evidence type="ECO:0000313" key="6">
    <source>
        <dbReference type="EMBL" id="KAJ3576605.1"/>
    </source>
</evidence>
<dbReference type="InterPro" id="IPR023780">
    <property type="entry name" value="Chromo_domain"/>
</dbReference>
<feature type="domain" description="Integrase catalytic" evidence="5">
    <location>
        <begin position="1"/>
        <end position="79"/>
    </location>
</feature>
<dbReference type="Gene3D" id="3.30.420.10">
    <property type="entry name" value="Ribonuclease H-like superfamily/Ribonuclease H"/>
    <property type="match status" value="1"/>
</dbReference>
<reference evidence="6" key="1">
    <citation type="submission" date="2022-07" db="EMBL/GenBank/DDBJ databases">
        <title>Genome Sequence of Leucocoprinus birnbaumii.</title>
        <authorList>
            <person name="Buettner E."/>
        </authorList>
    </citation>
    <scope>NUCLEOTIDE SEQUENCE</scope>
    <source>
        <strain evidence="6">VT141</strain>
    </source>
</reference>
<dbReference type="GO" id="GO:0006338">
    <property type="term" value="P:chromatin remodeling"/>
    <property type="evidence" value="ECO:0007669"/>
    <property type="project" value="UniProtKB-ARBA"/>
</dbReference>
<dbReference type="PROSITE" id="PS00598">
    <property type="entry name" value="CHROMO_1"/>
    <property type="match status" value="1"/>
</dbReference>
<accession>A0AAD5Z0D9</accession>
<dbReference type="PRINTS" id="PR00504">
    <property type="entry name" value="CHROMODOMAIN"/>
</dbReference>
<dbReference type="GO" id="GO:0005634">
    <property type="term" value="C:nucleus"/>
    <property type="evidence" value="ECO:0007669"/>
    <property type="project" value="UniProtKB-SubCell"/>
</dbReference>
<sequence>MRALYKLLDIEPAYSTAYHPQTDGSTERFNQEIETYLSIATTNNPTRWSAYIHIYEFTHNNRPHAGRSETPFQLMMGTTPKAIPSDVEPSDNPSADERLDRLQAARNRALFAHKRAKAIMERRTAHLRYPSYNEGDKVWLDNRNLPLLTLSRKLAPKREGPFEIIKKISPVTFKLKLPSSWNIHNVFHANLLTPVHENALYGKHYARPPPELEDDEEHYEVEAIVKHKRIRNKLHFLIKWKGYPSSENTWEPETNIDGVAKMLKTYKKRHKLD</sequence>
<evidence type="ECO:0000256" key="1">
    <source>
        <dbReference type="ARBA" id="ARBA00004123"/>
    </source>
</evidence>
<dbReference type="PROSITE" id="PS50994">
    <property type="entry name" value="INTEGRASE"/>
    <property type="match status" value="1"/>
</dbReference>
<keyword evidence="7" id="KW-1185">Reference proteome</keyword>
<evidence type="ECO:0000313" key="7">
    <source>
        <dbReference type="Proteomes" id="UP001213000"/>
    </source>
</evidence>
<organism evidence="6 7">
    <name type="scientific">Leucocoprinus birnbaumii</name>
    <dbReference type="NCBI Taxonomy" id="56174"/>
    <lineage>
        <taxon>Eukaryota</taxon>
        <taxon>Fungi</taxon>
        <taxon>Dikarya</taxon>
        <taxon>Basidiomycota</taxon>
        <taxon>Agaricomycotina</taxon>
        <taxon>Agaricomycetes</taxon>
        <taxon>Agaricomycetidae</taxon>
        <taxon>Agaricales</taxon>
        <taxon>Agaricineae</taxon>
        <taxon>Agaricaceae</taxon>
        <taxon>Leucocoprinus</taxon>
    </lineage>
</organism>
<dbReference type="PANTHER" id="PTHR37984">
    <property type="entry name" value="PROTEIN CBG26694"/>
    <property type="match status" value="1"/>
</dbReference>
<keyword evidence="2" id="KW-0694">RNA-binding</keyword>
<dbReference type="InterPro" id="IPR050951">
    <property type="entry name" value="Retrovirus_Pol_polyprotein"/>
</dbReference>
<dbReference type="InterPro" id="IPR012337">
    <property type="entry name" value="RNaseH-like_sf"/>
</dbReference>
<dbReference type="CDD" id="cd00024">
    <property type="entry name" value="CD_CSD"/>
    <property type="match status" value="1"/>
</dbReference>
<dbReference type="InterPro" id="IPR056924">
    <property type="entry name" value="SH3_Tf2-1"/>
</dbReference>
<dbReference type="InterPro" id="IPR000953">
    <property type="entry name" value="Chromo/chromo_shadow_dom"/>
</dbReference>
<dbReference type="Pfam" id="PF24626">
    <property type="entry name" value="SH3_Tf2-1"/>
    <property type="match status" value="1"/>
</dbReference>
<dbReference type="AlphaFoldDB" id="A0AAD5Z0D9"/>
<name>A0AAD5Z0D9_9AGAR</name>
<dbReference type="InterPro" id="IPR023779">
    <property type="entry name" value="Chromodomain_CS"/>
</dbReference>
<dbReference type="Gene3D" id="2.40.50.40">
    <property type="match status" value="1"/>
</dbReference>
<keyword evidence="3" id="KW-0539">Nucleus</keyword>
<dbReference type="SMART" id="SM00298">
    <property type="entry name" value="CHROMO"/>
    <property type="match status" value="1"/>
</dbReference>
<feature type="domain" description="Chromo" evidence="4">
    <location>
        <begin position="219"/>
        <end position="273"/>
    </location>
</feature>
<comment type="subcellular location">
    <subcellularLocation>
        <location evidence="1">Nucleus</location>
    </subcellularLocation>
</comment>
<dbReference type="PANTHER" id="PTHR37984:SF5">
    <property type="entry name" value="PROTEIN NYNRIN-LIKE"/>
    <property type="match status" value="1"/>
</dbReference>
<dbReference type="InterPro" id="IPR016197">
    <property type="entry name" value="Chromo-like_dom_sf"/>
</dbReference>
<dbReference type="Pfam" id="PF00385">
    <property type="entry name" value="Chromo"/>
    <property type="match status" value="1"/>
</dbReference>